<protein>
    <submittedName>
        <fullName evidence="2">Uncharacterized protein</fullName>
    </submittedName>
</protein>
<organism evidence="2 3">
    <name type="scientific">Paramarasmius palmivorus</name>
    <dbReference type="NCBI Taxonomy" id="297713"/>
    <lineage>
        <taxon>Eukaryota</taxon>
        <taxon>Fungi</taxon>
        <taxon>Dikarya</taxon>
        <taxon>Basidiomycota</taxon>
        <taxon>Agaricomycotina</taxon>
        <taxon>Agaricomycetes</taxon>
        <taxon>Agaricomycetidae</taxon>
        <taxon>Agaricales</taxon>
        <taxon>Marasmiineae</taxon>
        <taxon>Marasmiaceae</taxon>
        <taxon>Paramarasmius</taxon>
    </lineage>
</organism>
<evidence type="ECO:0000313" key="2">
    <source>
        <dbReference type="EMBL" id="KAK7015167.1"/>
    </source>
</evidence>
<evidence type="ECO:0000256" key="1">
    <source>
        <dbReference type="SAM" id="MobiDB-lite"/>
    </source>
</evidence>
<comment type="caution">
    <text evidence="2">The sequence shown here is derived from an EMBL/GenBank/DDBJ whole genome shotgun (WGS) entry which is preliminary data.</text>
</comment>
<accession>A0AAW0AQC4</accession>
<sequence>MTRKSKTNGRRTAKTKRNFHGARSVNGQEGDKVSIPVGNGTEEPSKKHNLKAPISHNNVHLHGLQLPGPFKLSDSGKASGLLTPSDSATVIESFQQGSSETIYAQLELTSNMPWREQLKLGRGVDAITWQPRKSAFTHSVEDEGKRITKCTKETYNIITRKQAELSQGGFGIHSGASFTDTGLISAEIKGLLSTMFSTSNSSESFCLHCKLEGGYKTEYPVTKFSFTDKARSLSTQEFRKIHGDYFVSGRERGFSCDILILCQTTAQVDNTSFYTEVTARLQNILHGGIRTSDIEIHSKRYNISNYKFETKGCSTEGEAFKFDTSELQSECSLIATVSTMFDRVKSNAEGVEQVAILDHYTILPRISGIDDELLGYCHDLYHYCAEFKSLLNHLALHSYSSERKKMEKVIKSYQQKSKSLSPTNAHEFKSMYEEAKLLSRLSKKLCRNYYFLGRMRNMQTKIKPGRFPAGRHRTEYEWECGQVGGHRGKKSSREYFTLKLGDIKVCRAKWTSPEITPSIVEKIFGFGQPYMEFRSGAVDDSDFSPDSPHVSSPSRETFIFTLKEGPAYVLGWKLSVNWYIPPWSIGHSPEIRVAGERNGILSENLRIRLDNWTSARWKCEVTFVLKEHFDFPKDEPSWDDFAVEKVTTKTY</sequence>
<proteinExistence type="predicted"/>
<evidence type="ECO:0000313" key="3">
    <source>
        <dbReference type="Proteomes" id="UP001383192"/>
    </source>
</evidence>
<keyword evidence="3" id="KW-1185">Reference proteome</keyword>
<dbReference type="EMBL" id="JAYKXP010000328">
    <property type="protein sequence ID" value="KAK7015167.1"/>
    <property type="molecule type" value="Genomic_DNA"/>
</dbReference>
<feature type="compositionally biased region" description="Basic residues" evidence="1">
    <location>
        <begin position="1"/>
        <end position="20"/>
    </location>
</feature>
<reference evidence="2 3" key="1">
    <citation type="submission" date="2024-01" db="EMBL/GenBank/DDBJ databases">
        <title>A draft genome for a cacao thread blight-causing isolate of Paramarasmius palmivorus.</title>
        <authorList>
            <person name="Baruah I.K."/>
            <person name="Bukari Y."/>
            <person name="Amoako-Attah I."/>
            <person name="Meinhardt L.W."/>
            <person name="Bailey B.A."/>
            <person name="Cohen S.P."/>
        </authorList>
    </citation>
    <scope>NUCLEOTIDE SEQUENCE [LARGE SCALE GENOMIC DNA]</scope>
    <source>
        <strain evidence="2 3">GH-12</strain>
    </source>
</reference>
<gene>
    <name evidence="2" type="ORF">VNI00_019177</name>
</gene>
<dbReference type="AlphaFoldDB" id="A0AAW0AQC4"/>
<feature type="region of interest" description="Disordered" evidence="1">
    <location>
        <begin position="1"/>
        <end position="47"/>
    </location>
</feature>
<name>A0AAW0AQC4_9AGAR</name>
<dbReference type="Proteomes" id="UP001383192">
    <property type="component" value="Unassembled WGS sequence"/>
</dbReference>